<dbReference type="InterPro" id="IPR011598">
    <property type="entry name" value="bHLH_dom"/>
</dbReference>
<dbReference type="EMBL" id="CP097509">
    <property type="protein sequence ID" value="URE16090.1"/>
    <property type="molecule type" value="Genomic_DNA"/>
</dbReference>
<evidence type="ECO:0000256" key="1">
    <source>
        <dbReference type="ARBA" id="ARBA00005510"/>
    </source>
</evidence>
<gene>
    <name evidence="7" type="ORF">MUK42_11339</name>
</gene>
<evidence type="ECO:0000313" key="8">
    <source>
        <dbReference type="Proteomes" id="UP001055439"/>
    </source>
</evidence>
<feature type="domain" description="BHLH" evidence="6">
    <location>
        <begin position="194"/>
        <end position="243"/>
    </location>
</feature>
<evidence type="ECO:0000313" key="7">
    <source>
        <dbReference type="EMBL" id="URE16090.1"/>
    </source>
</evidence>
<dbReference type="Proteomes" id="UP001055439">
    <property type="component" value="Chromosome 7"/>
</dbReference>
<protein>
    <recommendedName>
        <fullName evidence="6">BHLH domain-containing protein</fullName>
    </recommendedName>
</protein>
<reference evidence="7" key="1">
    <citation type="submission" date="2022-05" db="EMBL/GenBank/DDBJ databases">
        <title>The Musa troglodytarum L. genome provides insights into the mechanism of non-climacteric behaviour and enrichment of carotenoids.</title>
        <authorList>
            <person name="Wang J."/>
        </authorList>
    </citation>
    <scope>NUCLEOTIDE SEQUENCE</scope>
    <source>
        <tissue evidence="7">Leaf</tissue>
    </source>
</reference>
<comment type="similarity">
    <text evidence="1">Belongs to the bHLH protein family.</text>
</comment>
<keyword evidence="2" id="KW-0805">Transcription regulation</keyword>
<evidence type="ECO:0000256" key="2">
    <source>
        <dbReference type="ARBA" id="ARBA00023015"/>
    </source>
</evidence>
<dbReference type="InterPro" id="IPR045239">
    <property type="entry name" value="bHLH95_bHLH"/>
</dbReference>
<organism evidence="7 8">
    <name type="scientific">Musa troglodytarum</name>
    <name type="common">fe'i banana</name>
    <dbReference type="NCBI Taxonomy" id="320322"/>
    <lineage>
        <taxon>Eukaryota</taxon>
        <taxon>Viridiplantae</taxon>
        <taxon>Streptophyta</taxon>
        <taxon>Embryophyta</taxon>
        <taxon>Tracheophyta</taxon>
        <taxon>Spermatophyta</taxon>
        <taxon>Magnoliopsida</taxon>
        <taxon>Liliopsida</taxon>
        <taxon>Zingiberales</taxon>
        <taxon>Musaceae</taxon>
        <taxon>Musa</taxon>
    </lineage>
</organism>
<proteinExistence type="inferred from homology"/>
<evidence type="ECO:0000256" key="5">
    <source>
        <dbReference type="SAM" id="MobiDB-lite"/>
    </source>
</evidence>
<dbReference type="InterPro" id="IPR036638">
    <property type="entry name" value="HLH_DNA-bd_sf"/>
</dbReference>
<keyword evidence="8" id="KW-1185">Reference proteome</keyword>
<dbReference type="PANTHER" id="PTHR46665">
    <property type="entry name" value="TRANSCRIPTION FACTOR BHLH041-RELATED-RELATED"/>
    <property type="match status" value="1"/>
</dbReference>
<sequence>MQMNVQKVFSEDFIRQSQLGSGEFIQQAQLGQVLPIPDQSRPSSSFSSSSSSSSLWSRSVGSPEYSSVPLTKASGGSIMPDSALPHYATMEAYGRYRNVLLPSAARDDAEITRAMLAVISSTSFSTTLMSFQTSEPAAGGSVRAFKPYCPALAPKSKTNPSLHGQKMIKKLIKLLTAMNAMRFGAPLQDARTTSNQMHHMISERKRREKLNESFDALRMLLPRGSKKDKASVLDNTKNYLNTLRTQISELDERNRLLEVQLRHQRENEEDGYPNETVQVRITGSSELEERNRLPEVQLRHQGENEEDGDPNEIVQVRITRSSESTSETQRINIGVTWRRGKDRHRRMFAWKQASRYKLSVVIATRRHSRKLWPKRRILRWQRHPPPLHDAGLRRRLAGPSKLTNPLPESSLREMMAIALVKWGNEFYAEMRG</sequence>
<feature type="region of interest" description="Disordered" evidence="5">
    <location>
        <begin position="388"/>
        <end position="407"/>
    </location>
</feature>
<dbReference type="PANTHER" id="PTHR46665:SF1">
    <property type="entry name" value="SPERMATOGENESIS- AND OOGENESIS-SPECIFIC BASIC HELIX-LOOP-HELIX-CONTAINING PROTEIN 1"/>
    <property type="match status" value="1"/>
</dbReference>
<dbReference type="AlphaFoldDB" id="A0A9E7GJQ6"/>
<dbReference type="Gene3D" id="4.10.280.10">
    <property type="entry name" value="Helix-loop-helix DNA-binding domain"/>
    <property type="match status" value="1"/>
</dbReference>
<name>A0A9E7GJQ6_9LILI</name>
<accession>A0A9E7GJQ6</accession>
<evidence type="ECO:0000259" key="6">
    <source>
        <dbReference type="PROSITE" id="PS50888"/>
    </source>
</evidence>
<dbReference type="Pfam" id="PF00010">
    <property type="entry name" value="HLH"/>
    <property type="match status" value="1"/>
</dbReference>
<dbReference type="SMART" id="SM00353">
    <property type="entry name" value="HLH"/>
    <property type="match status" value="1"/>
</dbReference>
<dbReference type="OrthoDB" id="5778525at2759"/>
<dbReference type="CDD" id="cd11393">
    <property type="entry name" value="bHLH_AtbHLH_like"/>
    <property type="match status" value="1"/>
</dbReference>
<keyword evidence="4" id="KW-0175">Coiled coil</keyword>
<dbReference type="PROSITE" id="PS50888">
    <property type="entry name" value="BHLH"/>
    <property type="match status" value="1"/>
</dbReference>
<dbReference type="InterPro" id="IPR044658">
    <property type="entry name" value="bHLH92/bHLH041-like"/>
</dbReference>
<feature type="region of interest" description="Disordered" evidence="5">
    <location>
        <begin position="36"/>
        <end position="63"/>
    </location>
</feature>
<dbReference type="GO" id="GO:0046983">
    <property type="term" value="F:protein dimerization activity"/>
    <property type="evidence" value="ECO:0007669"/>
    <property type="project" value="InterPro"/>
</dbReference>
<feature type="compositionally biased region" description="Low complexity" evidence="5">
    <location>
        <begin position="40"/>
        <end position="62"/>
    </location>
</feature>
<dbReference type="SUPFAM" id="SSF47459">
    <property type="entry name" value="HLH, helix-loop-helix DNA-binding domain"/>
    <property type="match status" value="1"/>
</dbReference>
<evidence type="ECO:0000256" key="4">
    <source>
        <dbReference type="SAM" id="Coils"/>
    </source>
</evidence>
<evidence type="ECO:0000256" key="3">
    <source>
        <dbReference type="ARBA" id="ARBA00023163"/>
    </source>
</evidence>
<keyword evidence="3" id="KW-0804">Transcription</keyword>
<feature type="coiled-coil region" evidence="4">
    <location>
        <begin position="233"/>
        <end position="267"/>
    </location>
</feature>